<name>A0A926GI45_9RHOB</name>
<protein>
    <submittedName>
        <fullName evidence="2">Uncharacterized protein</fullName>
    </submittedName>
</protein>
<accession>A0A926GI45</accession>
<reference evidence="2" key="1">
    <citation type="submission" date="2020-08" db="EMBL/GenBank/DDBJ databases">
        <title>Paracoccus amoyensis sp. nov., isolated from the surface seawater at coast of Xiamen, Fujian.</title>
        <authorList>
            <person name="Lyu L."/>
        </authorList>
    </citation>
    <scope>NUCLEOTIDE SEQUENCE</scope>
    <source>
        <strain evidence="2">11-3</strain>
    </source>
</reference>
<keyword evidence="3" id="KW-1185">Reference proteome</keyword>
<organism evidence="2 3">
    <name type="scientific">Paracoccus amoyensis</name>
    <dbReference type="NCBI Taxonomy" id="2760093"/>
    <lineage>
        <taxon>Bacteria</taxon>
        <taxon>Pseudomonadati</taxon>
        <taxon>Pseudomonadota</taxon>
        <taxon>Alphaproteobacteria</taxon>
        <taxon>Rhodobacterales</taxon>
        <taxon>Paracoccaceae</taxon>
        <taxon>Paracoccus</taxon>
    </lineage>
</organism>
<gene>
    <name evidence="2" type="ORF">H4P12_13765</name>
</gene>
<evidence type="ECO:0000313" key="2">
    <source>
        <dbReference type="EMBL" id="MBC9247744.1"/>
    </source>
</evidence>
<proteinExistence type="predicted"/>
<sequence>MSEIFVHTRSFHPDKNFGVGGLGFEGDNRKFSVAIDDLTSRIYHYIPINLQIGKAGQPVCDSDHSQNAIAHHAVNAAVDAAETVSRSPVRLPDAPPMQNDYAQPERSESWASVYGRYQLTATRIDLN</sequence>
<dbReference type="Proteomes" id="UP000608594">
    <property type="component" value="Unassembled WGS sequence"/>
</dbReference>
<dbReference type="AlphaFoldDB" id="A0A926GI45"/>
<feature type="region of interest" description="Disordered" evidence="1">
    <location>
        <begin position="86"/>
        <end position="107"/>
    </location>
</feature>
<evidence type="ECO:0000256" key="1">
    <source>
        <dbReference type="SAM" id="MobiDB-lite"/>
    </source>
</evidence>
<dbReference type="EMBL" id="JACOQL010000004">
    <property type="protein sequence ID" value="MBC9247744.1"/>
    <property type="molecule type" value="Genomic_DNA"/>
</dbReference>
<dbReference type="RefSeq" id="WP_187794249.1">
    <property type="nucleotide sequence ID" value="NZ_JACOQL010000004.1"/>
</dbReference>
<evidence type="ECO:0000313" key="3">
    <source>
        <dbReference type="Proteomes" id="UP000608594"/>
    </source>
</evidence>
<comment type="caution">
    <text evidence="2">The sequence shown here is derived from an EMBL/GenBank/DDBJ whole genome shotgun (WGS) entry which is preliminary data.</text>
</comment>